<dbReference type="PANTHER" id="PTHR37937">
    <property type="entry name" value="CONJUGATIVE TRANSFER: DNA TRANSPORT"/>
    <property type="match status" value="1"/>
</dbReference>
<sequence>MKRGELAKKKRKGCLTALLVVWAVFMVKVIAVLNPGFPEAWRMVEAGQIAGFAYIWLLVFLVLLCCFVLWRIVPKGYFRKKKPETSRPAGEWAVSIPTHENPVVVGNPFRGIFIAGAAGSGKSESVAVPLLLEFIRKGFAGIVYDFKFPALDNDISSFLNATGSDLRHFRLNFSNPYRTDFVNPIQPEYVPNTSYAREYAVSIVANLTKESIKNPDFWSRSATDVLTACIWYLREEHPEICDIPHVLAMVGSNGTALLNTLQKNIITEQMVRSVYDALQRGADNQVFRGTWYVAGCGCPNQHARNDVGVFPSGLSSRRKQSGSSGYTHRCHQPDNVTDAFTALQPRDNGCHQADEPARKSSVLCHAGRGADRFHPEFGGSAEYRAQQQDSHRIDVSGSCAACGRIRG</sequence>
<dbReference type="CDD" id="cd01127">
    <property type="entry name" value="TrwB_TraG_TraD_VirD4"/>
    <property type="match status" value="1"/>
</dbReference>
<evidence type="ECO:0000313" key="10">
    <source>
        <dbReference type="Proteomes" id="UP000285013"/>
    </source>
</evidence>
<dbReference type="Pfam" id="PF02534">
    <property type="entry name" value="T4SS-DNA_transf"/>
    <property type="match status" value="1"/>
</dbReference>
<keyword evidence="6 8" id="KW-0472">Membrane</keyword>
<dbReference type="AlphaFoldDB" id="A0A415MTJ2"/>
<reference evidence="9 10" key="1">
    <citation type="submission" date="2018-08" db="EMBL/GenBank/DDBJ databases">
        <title>A genome reference for cultivated species of the human gut microbiota.</title>
        <authorList>
            <person name="Zou Y."/>
            <person name="Xue W."/>
            <person name="Luo G."/>
        </authorList>
    </citation>
    <scope>NUCLEOTIDE SEQUENCE [LARGE SCALE GENOMIC DNA]</scope>
    <source>
        <strain evidence="9 10">AF36-16BH</strain>
    </source>
</reference>
<organism evidence="9 10">
    <name type="scientific">Bacteroides intestinalis</name>
    <dbReference type="NCBI Taxonomy" id="329854"/>
    <lineage>
        <taxon>Bacteria</taxon>
        <taxon>Pseudomonadati</taxon>
        <taxon>Bacteroidota</taxon>
        <taxon>Bacteroidia</taxon>
        <taxon>Bacteroidales</taxon>
        <taxon>Bacteroidaceae</taxon>
        <taxon>Bacteroides</taxon>
    </lineage>
</organism>
<accession>A0A415MTJ2</accession>
<feature type="transmembrane region" description="Helical" evidence="8">
    <location>
        <begin position="53"/>
        <end position="73"/>
    </location>
</feature>
<proteinExistence type="inferred from homology"/>
<evidence type="ECO:0000256" key="5">
    <source>
        <dbReference type="ARBA" id="ARBA00022989"/>
    </source>
</evidence>
<dbReference type="Proteomes" id="UP000285013">
    <property type="component" value="Unassembled WGS sequence"/>
</dbReference>
<dbReference type="PANTHER" id="PTHR37937:SF1">
    <property type="entry name" value="CONJUGATIVE TRANSFER: DNA TRANSPORT"/>
    <property type="match status" value="1"/>
</dbReference>
<evidence type="ECO:0000256" key="2">
    <source>
        <dbReference type="ARBA" id="ARBA00008806"/>
    </source>
</evidence>
<dbReference type="InterPro" id="IPR003688">
    <property type="entry name" value="TraG/VirD4"/>
</dbReference>
<evidence type="ECO:0000256" key="6">
    <source>
        <dbReference type="ARBA" id="ARBA00023136"/>
    </source>
</evidence>
<comment type="subcellular location">
    <subcellularLocation>
        <location evidence="1">Cell membrane</location>
        <topology evidence="1">Multi-pass membrane protein</topology>
    </subcellularLocation>
</comment>
<evidence type="ECO:0000256" key="4">
    <source>
        <dbReference type="ARBA" id="ARBA00022692"/>
    </source>
</evidence>
<dbReference type="SUPFAM" id="SSF52540">
    <property type="entry name" value="P-loop containing nucleoside triphosphate hydrolases"/>
    <property type="match status" value="1"/>
</dbReference>
<evidence type="ECO:0000256" key="7">
    <source>
        <dbReference type="SAM" id="MobiDB-lite"/>
    </source>
</evidence>
<evidence type="ECO:0000256" key="3">
    <source>
        <dbReference type="ARBA" id="ARBA00022475"/>
    </source>
</evidence>
<dbReference type="GO" id="GO:0005886">
    <property type="term" value="C:plasma membrane"/>
    <property type="evidence" value="ECO:0007669"/>
    <property type="project" value="UniProtKB-SubCell"/>
</dbReference>
<protein>
    <submittedName>
        <fullName evidence="9">Uncharacterized protein</fullName>
    </submittedName>
</protein>
<keyword evidence="3" id="KW-1003">Cell membrane</keyword>
<keyword evidence="4 8" id="KW-0812">Transmembrane</keyword>
<evidence type="ECO:0000256" key="8">
    <source>
        <dbReference type="SAM" id="Phobius"/>
    </source>
</evidence>
<feature type="region of interest" description="Disordered" evidence="7">
    <location>
        <begin position="311"/>
        <end position="332"/>
    </location>
</feature>
<feature type="transmembrane region" description="Helical" evidence="8">
    <location>
        <begin position="12"/>
        <end position="33"/>
    </location>
</feature>
<dbReference type="EMBL" id="QRPE01000056">
    <property type="protein sequence ID" value="RHL84507.1"/>
    <property type="molecule type" value="Genomic_DNA"/>
</dbReference>
<dbReference type="InterPro" id="IPR027417">
    <property type="entry name" value="P-loop_NTPase"/>
</dbReference>
<name>A0A415MTJ2_9BACE</name>
<evidence type="ECO:0000313" key="9">
    <source>
        <dbReference type="EMBL" id="RHL84507.1"/>
    </source>
</evidence>
<evidence type="ECO:0000256" key="1">
    <source>
        <dbReference type="ARBA" id="ARBA00004651"/>
    </source>
</evidence>
<comment type="caution">
    <text evidence="9">The sequence shown here is derived from an EMBL/GenBank/DDBJ whole genome shotgun (WGS) entry which is preliminary data.</text>
</comment>
<gene>
    <name evidence="9" type="ORF">DWZ95_23905</name>
</gene>
<comment type="similarity">
    <text evidence="2">Belongs to the VirD4/TraG family.</text>
</comment>
<keyword evidence="5 8" id="KW-1133">Transmembrane helix</keyword>
<dbReference type="InterPro" id="IPR051539">
    <property type="entry name" value="T4SS-coupling_protein"/>
</dbReference>